<dbReference type="STRING" id="645990.SAMN00120144_4324"/>
<proteinExistence type="predicted"/>
<evidence type="ECO:0000313" key="2">
    <source>
        <dbReference type="Proteomes" id="UP000192266"/>
    </source>
</evidence>
<sequence length="431" mass="48615">MFDNTRAVAKELQPEETQAVLASDAFASWDGVLNEKGCAQVRDYRGVRLNLYPEQGILRMEVTLPTFAYGHNTQLLELATMQTIVPELARAVGLPAERFDLVGLEMSIDTDLPVSPRPFLESLIHHKQSIFCAVKPPAGVARPLEYYATHADYGVKFYDKGAWAARHDNPLPAGLYRLRYELVLKRARAIQAMLDCEHVTLADLATPALYIAAAAALQSHWEQVVRDKPLDFTGLRPKDAALLYSGSSPKYWRGLKEARVPSITIKRHKAKFKQLLSESDKRTENDIYSQRLPAAIASLVAPALQTKTDTIFHTCSQSETVSFNRIKSSHPHHLLVSFQEDEERKEVEVNACLRRCCQTCGRPIAGNNPNAKFCSPKERGKAVAKRCRNADSNLRNNMRRRVQRLQCVPQLFDVRPFLRVPEELREFVLAP</sequence>
<dbReference type="OrthoDB" id="883737at2"/>
<keyword evidence="2" id="KW-1185">Reference proteome</keyword>
<name>A0A1W1W4W3_9BACT</name>
<accession>A0A1W1W4W3</accession>
<dbReference type="AlphaFoldDB" id="A0A1W1W4W3"/>
<organism evidence="1 2">
    <name type="scientific">Hymenobacter roseosalivarius DSM 11622</name>
    <dbReference type="NCBI Taxonomy" id="645990"/>
    <lineage>
        <taxon>Bacteria</taxon>
        <taxon>Pseudomonadati</taxon>
        <taxon>Bacteroidota</taxon>
        <taxon>Cytophagia</taxon>
        <taxon>Cytophagales</taxon>
        <taxon>Hymenobacteraceae</taxon>
        <taxon>Hymenobacter</taxon>
    </lineage>
</organism>
<gene>
    <name evidence="1" type="ORF">SAMN00120144_4324</name>
</gene>
<evidence type="ECO:0000313" key="1">
    <source>
        <dbReference type="EMBL" id="SMC00657.1"/>
    </source>
</evidence>
<dbReference type="EMBL" id="FWWW01000113">
    <property type="protein sequence ID" value="SMC00657.1"/>
    <property type="molecule type" value="Genomic_DNA"/>
</dbReference>
<protein>
    <submittedName>
        <fullName evidence="1">Uncharacterized protein</fullName>
    </submittedName>
</protein>
<dbReference type="RefSeq" id="WP_084448080.1">
    <property type="nucleotide sequence ID" value="NZ_FWWW01000113.1"/>
</dbReference>
<reference evidence="1 2" key="1">
    <citation type="submission" date="2017-04" db="EMBL/GenBank/DDBJ databases">
        <authorList>
            <person name="Afonso C.L."/>
            <person name="Miller P.J."/>
            <person name="Scott M.A."/>
            <person name="Spackman E."/>
            <person name="Goraichik I."/>
            <person name="Dimitrov K.M."/>
            <person name="Suarez D.L."/>
            <person name="Swayne D.E."/>
        </authorList>
    </citation>
    <scope>NUCLEOTIDE SEQUENCE [LARGE SCALE GENOMIC DNA]</scope>
    <source>
        <strain evidence="1 2">DSM 11622</strain>
    </source>
</reference>
<dbReference type="Proteomes" id="UP000192266">
    <property type="component" value="Unassembled WGS sequence"/>
</dbReference>